<gene>
    <name evidence="3" type="ORF">EG799_02345</name>
</gene>
<sequence>MTRGPVRIDLRMTGYGALACGTLVLGVLVAVPVLLLFGVAELSVMALAHMPVITLGALALAGAVLVPTALVKHWRGYGAAGAVLASFMFGAILWVWSLAFTYDEWGLLAVIVGLVLLGVGIVPVATLAALLTGAWNTLALFGVLALAAWACRLLATRLAASAGADMQRRLFGGRTRPGEEQDAATIEGTFTERD</sequence>
<evidence type="ECO:0000313" key="4">
    <source>
        <dbReference type="Proteomes" id="UP000275232"/>
    </source>
</evidence>
<dbReference type="EMBL" id="RPFZ01000001">
    <property type="protein sequence ID" value="RPF70592.1"/>
    <property type="molecule type" value="Genomic_DNA"/>
</dbReference>
<evidence type="ECO:0000256" key="1">
    <source>
        <dbReference type="SAM" id="MobiDB-lite"/>
    </source>
</evidence>
<keyword evidence="2" id="KW-0812">Transmembrane</keyword>
<organism evidence="3 4">
    <name type="scientific">Aurantiacibacter spongiae</name>
    <dbReference type="NCBI Taxonomy" id="2488860"/>
    <lineage>
        <taxon>Bacteria</taxon>
        <taxon>Pseudomonadati</taxon>
        <taxon>Pseudomonadota</taxon>
        <taxon>Alphaproteobacteria</taxon>
        <taxon>Sphingomonadales</taxon>
        <taxon>Erythrobacteraceae</taxon>
        <taxon>Aurantiacibacter</taxon>
    </lineage>
</organism>
<feature type="transmembrane region" description="Helical" evidence="2">
    <location>
        <begin position="138"/>
        <end position="160"/>
    </location>
</feature>
<reference evidence="3 4" key="1">
    <citation type="submission" date="2018-11" db="EMBL/GenBank/DDBJ databases">
        <title>Erythrobacter spongiae sp. nov., isolated from a marine sponge.</title>
        <authorList>
            <person name="Zhuang L."/>
            <person name="Luo L."/>
        </authorList>
    </citation>
    <scope>NUCLEOTIDE SEQUENCE [LARGE SCALE GENOMIC DNA]</scope>
    <source>
        <strain evidence="3 4">HN-E23</strain>
    </source>
</reference>
<protein>
    <submittedName>
        <fullName evidence="3">Uncharacterized protein</fullName>
    </submittedName>
</protein>
<accession>A0A3N5DG01</accession>
<name>A0A3N5DG01_9SPHN</name>
<feature type="transmembrane region" description="Helical" evidence="2">
    <location>
        <begin position="46"/>
        <end position="70"/>
    </location>
</feature>
<evidence type="ECO:0000256" key="2">
    <source>
        <dbReference type="SAM" id="Phobius"/>
    </source>
</evidence>
<keyword evidence="4" id="KW-1185">Reference proteome</keyword>
<feature type="transmembrane region" description="Helical" evidence="2">
    <location>
        <begin position="77"/>
        <end position="99"/>
    </location>
</feature>
<keyword evidence="2" id="KW-0472">Membrane</keyword>
<feature type="transmembrane region" description="Helical" evidence="2">
    <location>
        <begin position="12"/>
        <end position="40"/>
    </location>
</feature>
<dbReference type="Proteomes" id="UP000275232">
    <property type="component" value="Unassembled WGS sequence"/>
</dbReference>
<feature type="region of interest" description="Disordered" evidence="1">
    <location>
        <begin position="172"/>
        <end position="194"/>
    </location>
</feature>
<evidence type="ECO:0000313" key="3">
    <source>
        <dbReference type="EMBL" id="RPF70592.1"/>
    </source>
</evidence>
<dbReference type="RefSeq" id="WP_123878211.1">
    <property type="nucleotide sequence ID" value="NZ_RPFZ01000001.1"/>
</dbReference>
<proteinExistence type="predicted"/>
<comment type="caution">
    <text evidence="3">The sequence shown here is derived from an EMBL/GenBank/DDBJ whole genome shotgun (WGS) entry which is preliminary data.</text>
</comment>
<dbReference type="AlphaFoldDB" id="A0A3N5DG01"/>
<keyword evidence="2" id="KW-1133">Transmembrane helix</keyword>
<feature type="transmembrane region" description="Helical" evidence="2">
    <location>
        <begin position="105"/>
        <end position="131"/>
    </location>
</feature>